<protein>
    <recommendedName>
        <fullName evidence="12">G-protein coupled receptors family 1 profile domain-containing protein</fullName>
    </recommendedName>
</protein>
<dbReference type="PROSITE" id="PS00237">
    <property type="entry name" value="G_PROTEIN_RECEP_F1_1"/>
    <property type="match status" value="1"/>
</dbReference>
<comment type="similarity">
    <text evidence="9">Belongs to the G-protein coupled receptor 1 family.</text>
</comment>
<dbReference type="AlphaFoldDB" id="A0A818FJT6"/>
<comment type="subcellular location">
    <subcellularLocation>
        <location evidence="1">Cell membrane</location>
        <topology evidence="1">Multi-pass membrane protein</topology>
    </subcellularLocation>
</comment>
<dbReference type="PANTHER" id="PTHR24248">
    <property type="entry name" value="ADRENERGIC RECEPTOR-RELATED G-PROTEIN COUPLED RECEPTOR"/>
    <property type="match status" value="1"/>
</dbReference>
<feature type="compositionally biased region" description="Polar residues" evidence="10">
    <location>
        <begin position="609"/>
        <end position="633"/>
    </location>
</feature>
<feature type="region of interest" description="Disordered" evidence="10">
    <location>
        <begin position="586"/>
        <end position="637"/>
    </location>
</feature>
<keyword evidence="7 9" id="KW-0675">Receptor</keyword>
<organism evidence="13 15">
    <name type="scientific">Rotaria socialis</name>
    <dbReference type="NCBI Taxonomy" id="392032"/>
    <lineage>
        <taxon>Eukaryota</taxon>
        <taxon>Metazoa</taxon>
        <taxon>Spiralia</taxon>
        <taxon>Gnathifera</taxon>
        <taxon>Rotifera</taxon>
        <taxon>Eurotatoria</taxon>
        <taxon>Bdelloidea</taxon>
        <taxon>Philodinida</taxon>
        <taxon>Philodinidae</taxon>
        <taxon>Rotaria</taxon>
    </lineage>
</organism>
<feature type="region of interest" description="Disordered" evidence="10">
    <location>
        <begin position="653"/>
        <end position="676"/>
    </location>
</feature>
<dbReference type="GO" id="GO:0043410">
    <property type="term" value="P:positive regulation of MAPK cascade"/>
    <property type="evidence" value="ECO:0007669"/>
    <property type="project" value="TreeGrafter"/>
</dbReference>
<feature type="region of interest" description="Disordered" evidence="10">
    <location>
        <begin position="393"/>
        <end position="444"/>
    </location>
</feature>
<feature type="transmembrane region" description="Helical" evidence="11">
    <location>
        <begin position="250"/>
        <end position="273"/>
    </location>
</feature>
<feature type="compositionally biased region" description="Polar residues" evidence="10">
    <location>
        <begin position="361"/>
        <end position="380"/>
    </location>
</feature>
<dbReference type="InterPro" id="IPR017452">
    <property type="entry name" value="GPCR_Rhodpsn_7TM"/>
</dbReference>
<dbReference type="GO" id="GO:0004930">
    <property type="term" value="F:G protein-coupled receptor activity"/>
    <property type="evidence" value="ECO:0007669"/>
    <property type="project" value="UniProtKB-KW"/>
</dbReference>
<keyword evidence="2" id="KW-1003">Cell membrane</keyword>
<evidence type="ECO:0000313" key="15">
    <source>
        <dbReference type="Proteomes" id="UP000663869"/>
    </source>
</evidence>
<keyword evidence="4 11" id="KW-1133">Transmembrane helix</keyword>
<keyword evidence="5 9" id="KW-0297">G-protein coupled receptor</keyword>
<dbReference type="GO" id="GO:0005886">
    <property type="term" value="C:plasma membrane"/>
    <property type="evidence" value="ECO:0007669"/>
    <property type="project" value="UniProtKB-SubCell"/>
</dbReference>
<feature type="transmembrane region" description="Helical" evidence="11">
    <location>
        <begin position="210"/>
        <end position="230"/>
    </location>
</feature>
<keyword evidence="6 11" id="KW-0472">Membrane</keyword>
<dbReference type="EMBL" id="CAJNYV010003295">
    <property type="protein sequence ID" value="CAF3556664.1"/>
    <property type="molecule type" value="Genomic_DNA"/>
</dbReference>
<evidence type="ECO:0000259" key="12">
    <source>
        <dbReference type="PROSITE" id="PS50262"/>
    </source>
</evidence>
<dbReference type="SMART" id="SM01381">
    <property type="entry name" value="7TM_GPCR_Srsx"/>
    <property type="match status" value="1"/>
</dbReference>
<feature type="region of interest" description="Disordered" evidence="10">
    <location>
        <begin position="350"/>
        <end position="380"/>
    </location>
</feature>
<sequence length="701" mass="79393">MADQHKLLREYEVEDTSSSSGGGETAAAAEDNHHHHLDNHSSLYAIDRVMTRGLTRTTIQTITQSYANHLNHTISNNNISLLEVKQNIQLHHSGLGIFLTFFCFITVFGNGLVIYAIVQERYLKSATYYYMASLACADLFVGLIVMPFAILQVVFGDYWPFGKTSCDLWHSIDICASTASILDLCVIALDRYSAITNPISYHQTFFVKRWPYLLVAVWLCSGLISFPAIAYWRLDVSQYRVHHCRFPDDIYYIVFSSLISFYIPLFVMIFVYIRIYRAAVKQLHAFKTGIKVASPTKKRKRRGLNNQETSLEPPADICLRIHRGKYHGIPSSTRDSLSTIVHAEVTRPSNLEEHLTLPPKLSSNQMKKSTSGSSLNDHQNASLSRFSMPTLLAPTTSATSNDNHQLKINNINSKKDQSQETTSTYETLRSPKTNSAPTAAGGGGTSLGKRLTKFSKEQKATITLAYVMGIFVICWLPFFVYNPLTAVVNLFIKPNEYSSSIVKFLTGNELVFQMFTWLGYVNSSVNPIIYAYSSREFRRAFIKYLCRCFPIRIRNLLMSYHNLHLLRYRRAPEAYISKETIESGSDLNHNVNHSNLNKHKMGPSLSPIKVTSNSQNKTQQPHLPNKQSKTIQPNPKRKHSRIWFLPNCCRSNPMQPQQEAHNNHKRSSSSTSSKIVTSAPPNILVDYCTYHDVAVSRVTCV</sequence>
<feature type="compositionally biased region" description="Polar residues" evidence="10">
    <location>
        <begin position="393"/>
        <end position="412"/>
    </location>
</feature>
<evidence type="ECO:0000256" key="6">
    <source>
        <dbReference type="ARBA" id="ARBA00023136"/>
    </source>
</evidence>
<comment type="caution">
    <text evidence="13">The sequence shown here is derived from an EMBL/GenBank/DDBJ whole genome shotgun (WGS) entry which is preliminary data.</text>
</comment>
<evidence type="ECO:0000313" key="13">
    <source>
        <dbReference type="EMBL" id="CAF3476309.1"/>
    </source>
</evidence>
<evidence type="ECO:0000256" key="3">
    <source>
        <dbReference type="ARBA" id="ARBA00022692"/>
    </source>
</evidence>
<feature type="domain" description="G-protein coupled receptors family 1 profile" evidence="12">
    <location>
        <begin position="109"/>
        <end position="530"/>
    </location>
</feature>
<evidence type="ECO:0000313" key="14">
    <source>
        <dbReference type="EMBL" id="CAF3556664.1"/>
    </source>
</evidence>
<gene>
    <name evidence="13" type="ORF">FME351_LOCUS15186</name>
    <name evidence="14" type="ORF">KIK155_LOCUS18721</name>
</gene>
<dbReference type="GO" id="GO:0071880">
    <property type="term" value="P:adenylate cyclase-activating adrenergic receptor signaling pathway"/>
    <property type="evidence" value="ECO:0007669"/>
    <property type="project" value="TreeGrafter"/>
</dbReference>
<evidence type="ECO:0000256" key="8">
    <source>
        <dbReference type="ARBA" id="ARBA00023224"/>
    </source>
</evidence>
<feature type="transmembrane region" description="Helical" evidence="11">
    <location>
        <begin position="460"/>
        <end position="481"/>
    </location>
</feature>
<dbReference type="EMBL" id="CAJNYU010001875">
    <property type="protein sequence ID" value="CAF3476309.1"/>
    <property type="molecule type" value="Genomic_DNA"/>
</dbReference>
<feature type="compositionally biased region" description="Polar residues" evidence="10">
    <location>
        <begin position="586"/>
        <end position="595"/>
    </location>
</feature>
<reference evidence="13" key="1">
    <citation type="submission" date="2021-02" db="EMBL/GenBank/DDBJ databases">
        <authorList>
            <person name="Nowell W R."/>
        </authorList>
    </citation>
    <scope>NUCLEOTIDE SEQUENCE</scope>
</reference>
<dbReference type="SUPFAM" id="SSF81321">
    <property type="entry name" value="Family A G protein-coupled receptor-like"/>
    <property type="match status" value="1"/>
</dbReference>
<feature type="transmembrane region" description="Helical" evidence="11">
    <location>
        <begin position="130"/>
        <end position="156"/>
    </location>
</feature>
<dbReference type="PRINTS" id="PR00237">
    <property type="entry name" value="GPCRRHODOPSN"/>
</dbReference>
<dbReference type="Pfam" id="PF00001">
    <property type="entry name" value="7tm_1"/>
    <property type="match status" value="1"/>
</dbReference>
<feature type="transmembrane region" description="Helical" evidence="11">
    <location>
        <begin position="514"/>
        <end position="533"/>
    </location>
</feature>
<feature type="region of interest" description="Disordered" evidence="10">
    <location>
        <begin position="10"/>
        <end position="29"/>
    </location>
</feature>
<evidence type="ECO:0000256" key="11">
    <source>
        <dbReference type="SAM" id="Phobius"/>
    </source>
</evidence>
<evidence type="ECO:0000256" key="2">
    <source>
        <dbReference type="ARBA" id="ARBA00022475"/>
    </source>
</evidence>
<accession>A0A818FJT6</accession>
<keyword evidence="3 9" id="KW-0812">Transmembrane</keyword>
<dbReference type="Proteomes" id="UP000663865">
    <property type="component" value="Unassembled WGS sequence"/>
</dbReference>
<feature type="transmembrane region" description="Helical" evidence="11">
    <location>
        <begin position="168"/>
        <end position="189"/>
    </location>
</feature>
<name>A0A818FJT6_9BILA</name>
<evidence type="ECO:0000256" key="1">
    <source>
        <dbReference type="ARBA" id="ARBA00004651"/>
    </source>
</evidence>
<feature type="transmembrane region" description="Helical" evidence="11">
    <location>
        <begin position="95"/>
        <end position="118"/>
    </location>
</feature>
<dbReference type="InterPro" id="IPR000276">
    <property type="entry name" value="GPCR_Rhodpsn"/>
</dbReference>
<dbReference type="PROSITE" id="PS50262">
    <property type="entry name" value="G_PROTEIN_RECEP_F1_2"/>
    <property type="match status" value="1"/>
</dbReference>
<dbReference type="PANTHER" id="PTHR24248:SF185">
    <property type="entry name" value="DOPAMINE RECEPTOR 2"/>
    <property type="match status" value="1"/>
</dbReference>
<evidence type="ECO:0000256" key="10">
    <source>
        <dbReference type="SAM" id="MobiDB-lite"/>
    </source>
</evidence>
<proteinExistence type="inferred from homology"/>
<dbReference type="Gene3D" id="1.20.1070.10">
    <property type="entry name" value="Rhodopsin 7-helix transmembrane proteins"/>
    <property type="match status" value="2"/>
</dbReference>
<evidence type="ECO:0000256" key="7">
    <source>
        <dbReference type="ARBA" id="ARBA00023170"/>
    </source>
</evidence>
<feature type="compositionally biased region" description="Polar residues" evidence="10">
    <location>
        <begin position="419"/>
        <end position="437"/>
    </location>
</feature>
<evidence type="ECO:0000256" key="5">
    <source>
        <dbReference type="ARBA" id="ARBA00023040"/>
    </source>
</evidence>
<evidence type="ECO:0000256" key="9">
    <source>
        <dbReference type="RuleBase" id="RU000688"/>
    </source>
</evidence>
<keyword evidence="8 9" id="KW-0807">Transducer</keyword>
<evidence type="ECO:0000256" key="4">
    <source>
        <dbReference type="ARBA" id="ARBA00022989"/>
    </source>
</evidence>
<dbReference type="Proteomes" id="UP000663869">
    <property type="component" value="Unassembled WGS sequence"/>
</dbReference>